<dbReference type="SUPFAM" id="SSF57196">
    <property type="entry name" value="EGF/Laminin"/>
    <property type="match status" value="1"/>
</dbReference>
<dbReference type="FunFam" id="2.60.40.60:FF:000005">
    <property type="entry name" value="Protocadherin 9"/>
    <property type="match status" value="1"/>
</dbReference>
<keyword evidence="3" id="KW-1003">Cell membrane</keyword>
<dbReference type="InterPro" id="IPR015919">
    <property type="entry name" value="Cadherin-like_sf"/>
</dbReference>
<evidence type="ECO:0000256" key="17">
    <source>
        <dbReference type="RuleBase" id="RU004357"/>
    </source>
</evidence>
<comment type="caution">
    <text evidence="15">Lacks conserved residue(s) required for the propagation of feature annotation.</text>
</comment>
<dbReference type="HOGENOM" id="CLU_000224_0_0_1"/>
<dbReference type="PROSITE" id="PS50268">
    <property type="entry name" value="CADHERIN_2"/>
    <property type="match status" value="30"/>
</dbReference>
<dbReference type="PANTHER" id="PTHR24027:SF422">
    <property type="entry name" value="CADHERIN DOMAIN-CONTAINING PROTEIN"/>
    <property type="match status" value="1"/>
</dbReference>
<evidence type="ECO:0000256" key="9">
    <source>
        <dbReference type="ARBA" id="ARBA00022889"/>
    </source>
</evidence>
<feature type="domain" description="Cadherin" evidence="23">
    <location>
        <begin position="1429"/>
        <end position="1629"/>
    </location>
</feature>
<feature type="domain" description="EGF-like" evidence="22">
    <location>
        <begin position="3816"/>
        <end position="3851"/>
    </location>
</feature>
<evidence type="ECO:0000256" key="10">
    <source>
        <dbReference type="ARBA" id="ARBA00022989"/>
    </source>
</evidence>
<evidence type="ECO:0000256" key="8">
    <source>
        <dbReference type="ARBA" id="ARBA00022837"/>
    </source>
</evidence>
<feature type="domain" description="Cadherin" evidence="23">
    <location>
        <begin position="902"/>
        <end position="1004"/>
    </location>
</feature>
<keyword evidence="8 14" id="KW-0106">Calcium</keyword>
<keyword evidence="9 16" id="KW-0130">Cell adhesion</keyword>
<dbReference type="CDD" id="cd00110">
    <property type="entry name" value="LamG"/>
    <property type="match status" value="2"/>
</dbReference>
<feature type="domain" description="Cadherin" evidence="23">
    <location>
        <begin position="2573"/>
        <end position="2672"/>
    </location>
</feature>
<feature type="domain" description="Cadherin" evidence="23">
    <location>
        <begin position="691"/>
        <end position="789"/>
    </location>
</feature>
<dbReference type="Proteomes" id="UP000001593">
    <property type="component" value="Unassembled WGS sequence"/>
</dbReference>
<keyword evidence="25" id="KW-1185">Reference proteome</keyword>
<evidence type="ECO:0000259" key="21">
    <source>
        <dbReference type="PROSITE" id="PS50025"/>
    </source>
</evidence>
<feature type="domain" description="Cadherin" evidence="23">
    <location>
        <begin position="1732"/>
        <end position="1825"/>
    </location>
</feature>
<dbReference type="InterPro" id="IPR020894">
    <property type="entry name" value="Cadherin_CS"/>
</dbReference>
<keyword evidence="6 20" id="KW-0732">Signal</keyword>
<dbReference type="FunFam" id="2.60.40.60:FF:000015">
    <property type="entry name" value="FAT atypical cadherin 1"/>
    <property type="match status" value="2"/>
</dbReference>
<feature type="domain" description="Cadherin" evidence="23">
    <location>
        <begin position="479"/>
        <end position="589"/>
    </location>
</feature>
<dbReference type="PRINTS" id="PR00205">
    <property type="entry name" value="CADHERIN"/>
</dbReference>
<evidence type="ECO:0000256" key="19">
    <source>
        <dbReference type="SAM" id="Phobius"/>
    </source>
</evidence>
<feature type="domain" description="Cadherin" evidence="23">
    <location>
        <begin position="1220"/>
        <end position="1318"/>
    </location>
</feature>
<dbReference type="Gene3D" id="2.60.120.200">
    <property type="match status" value="2"/>
</dbReference>
<feature type="domain" description="Cadherin" evidence="23">
    <location>
        <begin position="1939"/>
        <end position="2040"/>
    </location>
</feature>
<dbReference type="GO" id="GO:0044331">
    <property type="term" value="P:cell-cell adhesion mediated by cadherin"/>
    <property type="evidence" value="ECO:0000318"/>
    <property type="project" value="GO_Central"/>
</dbReference>
<feature type="domain" description="Cadherin" evidence="23">
    <location>
        <begin position="2041"/>
        <end position="2151"/>
    </location>
</feature>
<feature type="domain" description="Cadherin" evidence="23">
    <location>
        <begin position="2253"/>
        <end position="2357"/>
    </location>
</feature>
<feature type="domain" description="Cadherin" evidence="23">
    <location>
        <begin position="2993"/>
        <end position="3099"/>
    </location>
</feature>
<feature type="domain" description="Cadherin" evidence="23">
    <location>
        <begin position="133"/>
        <end position="250"/>
    </location>
</feature>
<feature type="domain" description="Cadherin" evidence="23">
    <location>
        <begin position="2358"/>
        <end position="2468"/>
    </location>
</feature>
<comment type="subcellular location">
    <subcellularLocation>
        <location evidence="1 16">Cell membrane</location>
        <topology evidence="1 16">Single-pass type I membrane protein</topology>
    </subcellularLocation>
</comment>
<dbReference type="GO" id="GO:0007156">
    <property type="term" value="P:homophilic cell adhesion via plasma membrane adhesion molecules"/>
    <property type="evidence" value="ECO:0007669"/>
    <property type="project" value="InterPro"/>
</dbReference>
<feature type="domain" description="Cadherin" evidence="23">
    <location>
        <begin position="2469"/>
        <end position="2570"/>
    </location>
</feature>
<dbReference type="OMA" id="DSICVCN"/>
<evidence type="ECO:0000256" key="6">
    <source>
        <dbReference type="ARBA" id="ARBA00022729"/>
    </source>
</evidence>
<feature type="domain" description="Laminin G" evidence="21">
    <location>
        <begin position="3857"/>
        <end position="4099"/>
    </location>
</feature>
<accession>A7SAP5</accession>
<evidence type="ECO:0000256" key="2">
    <source>
        <dbReference type="ARBA" id="ARBA00006373"/>
    </source>
</evidence>
<dbReference type="Pfam" id="PF01049">
    <property type="entry name" value="CADH_Y-type_LIR"/>
    <property type="match status" value="1"/>
</dbReference>
<evidence type="ECO:0000256" key="15">
    <source>
        <dbReference type="PROSITE-ProRule" id="PRU00076"/>
    </source>
</evidence>
<dbReference type="InterPro" id="IPR002126">
    <property type="entry name" value="Cadherin-like_dom"/>
</dbReference>
<evidence type="ECO:0000256" key="5">
    <source>
        <dbReference type="ARBA" id="ARBA00022692"/>
    </source>
</evidence>
<dbReference type="InterPro" id="IPR001791">
    <property type="entry name" value="Laminin_G"/>
</dbReference>
<feature type="domain" description="Cadherin" evidence="23">
    <location>
        <begin position="251"/>
        <end position="368"/>
    </location>
</feature>
<evidence type="ECO:0000256" key="7">
    <source>
        <dbReference type="ARBA" id="ARBA00022737"/>
    </source>
</evidence>
<feature type="signal peptide" evidence="20">
    <location>
        <begin position="1"/>
        <end position="28"/>
    </location>
</feature>
<dbReference type="SMART" id="SM00112">
    <property type="entry name" value="CA"/>
    <property type="match status" value="30"/>
</dbReference>
<feature type="domain" description="Cadherin" evidence="23">
    <location>
        <begin position="1005"/>
        <end position="1111"/>
    </location>
</feature>
<dbReference type="eggNOG" id="KOG1219">
    <property type="taxonomic scope" value="Eukaryota"/>
</dbReference>
<feature type="domain" description="Cadherin" evidence="23">
    <location>
        <begin position="1653"/>
        <end position="1747"/>
    </location>
</feature>
<dbReference type="Gene3D" id="2.60.40.60">
    <property type="entry name" value="Cadherins"/>
    <property type="match status" value="31"/>
</dbReference>
<dbReference type="PANTHER" id="PTHR24027">
    <property type="entry name" value="CADHERIN-23"/>
    <property type="match status" value="1"/>
</dbReference>
<dbReference type="PROSITE" id="PS50025">
    <property type="entry name" value="LAM_G_DOMAIN"/>
    <property type="match status" value="2"/>
</dbReference>
<evidence type="ECO:0000256" key="12">
    <source>
        <dbReference type="ARBA" id="ARBA00023157"/>
    </source>
</evidence>
<dbReference type="GO" id="GO:0005509">
    <property type="term" value="F:calcium ion binding"/>
    <property type="evidence" value="ECO:0007669"/>
    <property type="project" value="UniProtKB-UniRule"/>
</dbReference>
<feature type="domain" description="Cadherin" evidence="23">
    <location>
        <begin position="58"/>
        <end position="129"/>
    </location>
</feature>
<feature type="chain" id="PRO_5002712513" evidence="20">
    <location>
        <begin position="29"/>
        <end position="4354"/>
    </location>
</feature>
<dbReference type="Pfam" id="PF00028">
    <property type="entry name" value="Cadherin"/>
    <property type="match status" value="22"/>
</dbReference>
<dbReference type="SUPFAM" id="SSF49313">
    <property type="entry name" value="Cadherin-like"/>
    <property type="match status" value="31"/>
</dbReference>
<dbReference type="SMART" id="SM00181">
    <property type="entry name" value="EGF"/>
    <property type="match status" value="3"/>
</dbReference>
<dbReference type="FunFam" id="2.60.40.60:FF:000020">
    <property type="entry name" value="Dachsous cadherin-related 1b"/>
    <property type="match status" value="4"/>
</dbReference>
<feature type="domain" description="Cadherin" evidence="23">
    <location>
        <begin position="2885"/>
        <end position="2992"/>
    </location>
</feature>
<feature type="domain" description="EGF-like" evidence="22">
    <location>
        <begin position="3576"/>
        <end position="3616"/>
    </location>
</feature>
<feature type="domain" description="Laminin G" evidence="21">
    <location>
        <begin position="3617"/>
        <end position="3814"/>
    </location>
</feature>
<dbReference type="FunFam" id="2.60.40.60:FF:000033">
    <property type="entry name" value="FAT atypical cadherin 1"/>
    <property type="match status" value="3"/>
</dbReference>
<dbReference type="Pfam" id="PF02210">
    <property type="entry name" value="Laminin_G_2"/>
    <property type="match status" value="2"/>
</dbReference>
<evidence type="ECO:0000256" key="4">
    <source>
        <dbReference type="ARBA" id="ARBA00022536"/>
    </source>
</evidence>
<dbReference type="CDD" id="cd11304">
    <property type="entry name" value="Cadherin_repeat"/>
    <property type="match status" value="31"/>
</dbReference>
<feature type="domain" description="Cadherin" evidence="23">
    <location>
        <begin position="1826"/>
        <end position="1938"/>
    </location>
</feature>
<dbReference type="InterPro" id="IPR039808">
    <property type="entry name" value="Cadherin"/>
</dbReference>
<feature type="domain" description="Cadherin" evidence="23">
    <location>
        <begin position="3100"/>
        <end position="3213"/>
    </location>
</feature>
<organism evidence="24 25">
    <name type="scientific">Nematostella vectensis</name>
    <name type="common">Starlet sea anemone</name>
    <dbReference type="NCBI Taxonomy" id="45351"/>
    <lineage>
        <taxon>Eukaryota</taxon>
        <taxon>Metazoa</taxon>
        <taxon>Cnidaria</taxon>
        <taxon>Anthozoa</taxon>
        <taxon>Hexacorallia</taxon>
        <taxon>Actiniaria</taxon>
        <taxon>Edwardsiidae</taxon>
        <taxon>Nematostella</taxon>
    </lineage>
</organism>
<proteinExistence type="inferred from homology"/>
<feature type="domain" description="Cadherin" evidence="23">
    <location>
        <begin position="2152"/>
        <end position="2248"/>
    </location>
</feature>
<keyword evidence="7" id="KW-0677">Repeat</keyword>
<dbReference type="InterPro" id="IPR000233">
    <property type="entry name" value="Cadherin_Y-type_LIR"/>
</dbReference>
<dbReference type="Gene3D" id="2.10.25.10">
    <property type="entry name" value="Laminin"/>
    <property type="match status" value="2"/>
</dbReference>
<evidence type="ECO:0000256" key="3">
    <source>
        <dbReference type="ARBA" id="ARBA00022475"/>
    </source>
</evidence>
<protein>
    <submittedName>
        <fullName evidence="24">Uncharacterized protein</fullName>
    </submittedName>
</protein>
<dbReference type="SMART" id="SM00282">
    <property type="entry name" value="LamG"/>
    <property type="match status" value="2"/>
</dbReference>
<evidence type="ECO:0000313" key="25">
    <source>
        <dbReference type="Proteomes" id="UP000001593"/>
    </source>
</evidence>
<dbReference type="GO" id="GO:0007409">
    <property type="term" value="P:axonogenesis"/>
    <property type="evidence" value="ECO:0000318"/>
    <property type="project" value="GO_Central"/>
</dbReference>
<dbReference type="PROSITE" id="PS50026">
    <property type="entry name" value="EGF_3"/>
    <property type="match status" value="3"/>
</dbReference>
<evidence type="ECO:0000259" key="23">
    <source>
        <dbReference type="PROSITE" id="PS50268"/>
    </source>
</evidence>
<comment type="similarity">
    <text evidence="2">Belongs to the EGF domain peptide family.</text>
</comment>
<feature type="domain" description="Cadherin" evidence="23">
    <location>
        <begin position="1319"/>
        <end position="1428"/>
    </location>
</feature>
<dbReference type="PROSITE" id="PS00232">
    <property type="entry name" value="CADHERIN_1"/>
    <property type="match status" value="10"/>
</dbReference>
<keyword evidence="12 15" id="KW-1015">Disulfide bond</keyword>
<evidence type="ECO:0000256" key="14">
    <source>
        <dbReference type="PROSITE-ProRule" id="PRU00043"/>
    </source>
</evidence>
<dbReference type="GO" id="GO:0005886">
    <property type="term" value="C:plasma membrane"/>
    <property type="evidence" value="ECO:0000318"/>
    <property type="project" value="GO_Central"/>
</dbReference>
<reference evidence="24 25" key="1">
    <citation type="journal article" date="2007" name="Science">
        <title>Sea anemone genome reveals ancestral eumetazoan gene repertoire and genomic organization.</title>
        <authorList>
            <person name="Putnam N.H."/>
            <person name="Srivastava M."/>
            <person name="Hellsten U."/>
            <person name="Dirks B."/>
            <person name="Chapman J."/>
            <person name="Salamov A."/>
            <person name="Terry A."/>
            <person name="Shapiro H."/>
            <person name="Lindquist E."/>
            <person name="Kapitonov V.V."/>
            <person name="Jurka J."/>
            <person name="Genikhovich G."/>
            <person name="Grigoriev I.V."/>
            <person name="Lucas S.M."/>
            <person name="Steele R.E."/>
            <person name="Finnerty J.R."/>
            <person name="Technau U."/>
            <person name="Martindale M.Q."/>
            <person name="Rokhsar D.S."/>
        </authorList>
    </citation>
    <scope>NUCLEOTIDE SEQUENCE [LARGE SCALE GENOMIC DNA]</scope>
    <source>
        <strain evidence="25">CH2 X CH6</strain>
    </source>
</reference>
<feature type="domain" description="Cadherin" evidence="23">
    <location>
        <begin position="1114"/>
        <end position="1219"/>
    </location>
</feature>
<feature type="disulfide bond" evidence="15">
    <location>
        <begin position="3606"/>
        <end position="3615"/>
    </location>
</feature>
<evidence type="ECO:0000256" key="11">
    <source>
        <dbReference type="ARBA" id="ARBA00023136"/>
    </source>
</evidence>
<dbReference type="EMBL" id="DS469610">
    <property type="protein sequence ID" value="EDO39230.1"/>
    <property type="molecule type" value="Genomic_DNA"/>
</dbReference>
<feature type="region of interest" description="Disordered" evidence="18">
    <location>
        <begin position="1847"/>
        <end position="1886"/>
    </location>
</feature>
<gene>
    <name evidence="24" type="ORF">NEMVEDRAFT_v1g244010</name>
</gene>
<dbReference type="CDD" id="cd00053">
    <property type="entry name" value="EGF"/>
    <property type="match status" value="1"/>
</dbReference>
<feature type="domain" description="Cadherin" evidence="23">
    <location>
        <begin position="2777"/>
        <end position="2884"/>
    </location>
</feature>
<dbReference type="InterPro" id="IPR027397">
    <property type="entry name" value="Catenin-bd_sf"/>
</dbReference>
<dbReference type="SUPFAM" id="SSF49899">
    <property type="entry name" value="Concanavalin A-like lectins/glucanases"/>
    <property type="match status" value="2"/>
</dbReference>
<comment type="function">
    <text evidence="17">Cadherins are calcium-dependent cell adhesion proteins.</text>
</comment>
<keyword evidence="11 19" id="KW-0472">Membrane</keyword>
<sequence>MSAGRLAAVLTTPLLFLSLLKTFQLAKAQDTLIEVNFDEGRPARSSVYLFDSSSGDVFSLYQADPTVPLLFQISEVGHVTSTQEIEYEIGKTNKYDLTVLQRPRGETLGGIAITLRITILDVNNFHPVFQLSQGEHYEGFVKEGTAENTIVEGLEQCHATDRDTSGIRGYSIISGNEKGYFKVETVQIGSGVTSRKFLVLKTTGKPIVRDDNNPYIMLTVQVTDGGNPSHSGTANIRVNVEDANDQTPVFESSQYRETIAENTPIQTSVLRVRATDKDDGTNGGIYYYMKNPVNSYFTIDAITGVIRVAKTLDYNARDKHTLYISARDRGDPPRTSAEATVEISLRENIQGWPLPDSADPKENTKPYFPQSRYTFSIREDFPPKGALLVMRAADNDPIGPNKRLRYSLSGNGVSKFAIDPESGVVTLTDSVDYENTPNNHVYDLTVTATDQGPGSLSATTQLLIEIQDVDENKNSPRFDPQQAILEISENLKQNSLVTTVSATDSDSVGNPSSPDGKVVYSIVGGTGLGVFRVDSNTGEVKVAVPSLDREGTSQYTLVVKASDNATFPRSSRLFLMINLLDEDDNFPYFSQPIYIAQVPENQPSGTFVTVVVGRDADEGFNPSYTVITPGVPYKIEPSTGVIRTSKSLDQSELSTRELQVIVRVSTAGSKTADGQVNITVISKVNRPPVFKNTPYSVKVPEEMGPLPNLFCIAAVDSLSRPVQYTLAPGADGLFEVDKDSGRLHTKNSFNYENVDRYNLRIEARTSSVQEVASASLTVEVTEEKDLPKFSSDSYQLTVDESAAPGTTLAPGLLIIDSDTSSDQFDCSMEAITSLHTLYNFEVTQQSGRCFLRVQAGGKLDAHLASKYTFNVRATDRNFRNMFATAQVEVNVIDVNDHKPEFLQESYWLSVPSSTPAGSSLVTVQAEDMDIGTNAQVRYELLRQENSERFILNDNNQLSTASTLTPNVRYQLLIRASDSATRNPSSAQVPVYVSVYSPSESPIVFDKSSYNQNLPEDSSANTLVFTAKATRSGSSSGITYELVGGYKQIGEAMFSIKPDTGQVYLIKKLDFETKSYFPIAVRAKYSGGAIELASEVVAKVTIVDVNDNGPRFAFHESSKTVVIDSFSAKDTQLARALDADSGSLGEVTYGIDGGRSTSNLPFNINVKTGMIFATREILYTQGSSYIIIVVATDGATDGSQKIQKFTVNVQVLDTPRPPSFPQKTYSAPVTETAGVGDTVTTVRAVYSKPNAFLKYTFVSGNEDNTFCVNGFGIISVAKSLDREKVAGYTLGMRVTLGQHVDDTTVYVNLTDINDDAPHFTSAIYRRSIKEGLAEDTEILPPVIAVDHDFGSNGKILYSILSGVHPDWDKYFNIDSATGKITTKMTLDYETHKSHTLFIRAEDNGSPKRLSGIAQVDIDVIDRNDNSPVFAAAFYRAKISLGAVKGTSVLQVHATDLDSGQNGQITYSIIQGNEEEAFTINEQGVILVDKSLTTVAADKFSLKVEARDKNASPRSGSVTVEINVYLPDGPPMFVVSPVTVYVKEGVPANHRVAGVKAATSEALTYTLLSGNEAGMFRINPSTGSLDATRELDYEERRRYELKIEARDTRDRSAMVELIIIVVNINDNKPTFVDIVDGQIDRKAIGTCSPTDIAEGEVITRLGAFDRDGDEITFIVPDDVKDLFKIDSRGVVTAKKPIEDLPKIYPFNVKALDNGEPPQETDVKVRLVFVHYRPDQKHVRVNVREDTPTGSVIATVRRYFPNGIVSLLLPEKANFSVRANGDVILLTPLDYESQQFHRMTVREELGNQTNDVDVEVVVLDVNDNRPIWMERERLARVNTNSRAGAQVYQLEARDEDDGSSGLVGYQLKSPSNDAKRKRRSPPQHPFTINPKTRQMEVAGSLKDQRYDLDVFAFDYGIPRLTSDTITLNVDGSAAGQLPPRFSKVSYHFMVSEDAKYLSLVGIILARSISGARLDYKIVSGNVGDKFIAMGDGRILLNSLLDFERDQTQYNLKVKATEQIPDGLDSTVDVKIDVINANDHFPYFDQQLYSVQIPESTAVGVLVQEVTAKDCDCLSSCTCSPGFLTYSIEPSKEQGGKFYIDPATGKISVSVALDYEDQRYHLLKVYATDKGKKSFQGLCFVNVTLTNVNDNRPTFLKSAYEFRVAEGAATGESLAIVVAVDADGDAVTYSKAGGALQFSVDQSTGVITLNSALDPNKNQYTLQVMAKDSGGLTSTVSVTFNVADANNNVPQFTNCGTVSIRENDPRDTKITQLTATDADRGQNGQITYSIEDASSQTLFSIEPRTGVVRSLTSLDRENKDSYNAIIKAEDGSSKQDESERLLWYCYLTINVEDVNDNRPYFLAAKYFGSVFSSAPNGSNILTVQATDADSGSNAKIKYALLDSAGGLFRLDSSGILRTNTNPARLQLETGKKLLLEVSAKDVESIAGTQPGKPTKYTTQIEILVSNEEPPKFSQQVYTASINENMETGSTVTRITATSSTGAEISYENVDTNPRAKILFRVQPDGYIITGDRPDYERGTTYNMQFAAKDKKTLLYSTVKVVINIIDVNDVSPAFLLAINTRNARVLENKPAPTKVISMKAIDDDGSEPHRRVTYEMKDNPNFQIDASTGMITTKTTLDREVTPKYDVEVTAKDGVNKESAILYITVVDQNDQPPVFAPKSYAISVPEDSPIGTSVLDIYATDADVGENAKITYFISKGDPEGKFSIVTSPVKGELVVNGKLDFETKSSYTLEVTATDGKFSDTAVVTVTIQDVNDLPPVFSSPLYESRIQENTGPGAGVVMVTASDIDSPTISFSLDDRGKDYFQITPIRASGPGNVWVGDIRTGSKQLDREESPVKVFTVIANDGKHTAQAEIRVNLTDVNDNAPRFPASPYIGYVEENKPSGTSVMYIQAVDDDDPLAGGNAKLSYELTDSAGDKFSIDPLSGLIKTKVTFDREQTPNKFKVRVKATDAGNPRLSASVDGIIHVSDANDHKPKFTEKFYRGSVAENAPPGYSVLRVTATDEDVGPNAEFEFVVVQGNDPHAFYIDPFNGTVLVSGILDYEKKKEYTITLTVADRGMPPLQGDETAYVVIEILDANDNAPEFIPKIYNASVLEDVGARQPVLTVTAVDKDSGPNGNFTFAIDPRSDPDDAFTIEPNPNNASIGIIRTRVPLDQEKTPSFHLKVTATDAGGLQGEGEVRINVIDVNDNGPWFVPPFFVGQIKEGVSARQFVTKLKAYDPDAFVKDQVITFSIYNGTVGENFKLDPVSVTNESVDLHSYGVFDREAAPVWKIGIEAVDNVGPKPQKNFTYVYVDVLDVNDNAPKDGSLLIIVNAYDGNFTGGVIGKPYYQDDDFDGDENTYELNSQSPGSYFRVNEGNGDITAAPMIPMGEYNLKIRVTEKKDSPSTVTSSVRVLVRRIDKEAVDNGVAVEFTDMRKVGYFVGDYYKGFEDVLASTLGVPTGDIKIFSVQKAHDNGLAVVVFFTVAAKDSYMPHWDVVSKLVDAKKPLESLGLKVSRLGMDECSKGNVGQSVGVAKNILVRSSNFSVASGDYGKVPAPASSLTIVSIDILPKCLYEAVFPPEKRCKPHNPCLHGGKCYETVPDCPGFVCKCPTGYHGPLCEMTTRTFYGNSYIWLPKLMTYSLSDLEFEFMTKTADGLLVYQGPEREGANNGLKDFIAVVLRGGRVELFVSLGLDPVTVKMDKGPRLDDGEWHTVQVLRNMKDIEIIIDRCSTALLEHKPDGTVVENRKSCHVYGRMLGRSVFLDGFGPLQIGGVSNPNMDFPDIPYTGFKGCVRNIKDNHNLYDLKNPLKVVNAPEGCQLASACPECKNDGYCEPLMARDSICVCNPGYSGKHCDGRGKASYYLASSFTEYLVAARRRRREVVPPPTEIFNRFYTTLALQVKLDEDATNVVVFLASNRMGTEFQRVDVKDSKIRYVLRLGARMLVLSFPQLNVTDGVYHSVIVRRHGDYAIMQLDYSGYVIGSLHSQRTLLDMSGGEIFSGGLPNITIVRIIEAIVENDGSAVISTNVRNDGDGYAADVGGVHVRNLQLSGPLNLVSRKRRASGTVSVLGDFGGCIAGTSVNGANMESDPSIKVHRQNVLDGCPCLSNFCANGGTCVDAMPPYCICAPGWTGPLCTIVVTAPPVGERGTPFMHPAVIAIILVVMLAIFIIMGAVILKRRPEPVVVYADSTDTGHVHDNVRLYHDDGGGEEDNLGYDITKLMKYTYIETTIAPPSVAPSKASEDKISTSSDQPLLQGRPPDAVFGLTGKEPGPKMPKYMEGDDVGDFITTRVKITDREVFLAVDELHIYRYEGDDTDVDDLSEIEPDEEDEEYEQEFDFLKQWGPKFDKLAKLYEDVDE</sequence>
<keyword evidence="10 19" id="KW-1133">Transmembrane helix</keyword>
<dbReference type="FunFam" id="2.60.40.60:FF:000024">
    <property type="entry name" value="FAT atypical cadherin 3"/>
    <property type="match status" value="1"/>
</dbReference>
<keyword evidence="5 16" id="KW-0812">Transmembrane</keyword>
<evidence type="ECO:0000256" key="1">
    <source>
        <dbReference type="ARBA" id="ARBA00004251"/>
    </source>
</evidence>
<keyword evidence="4 15" id="KW-0245">EGF-like domain</keyword>
<dbReference type="STRING" id="45351.A7SAP5"/>
<dbReference type="InterPro" id="IPR000742">
    <property type="entry name" value="EGF"/>
</dbReference>
<dbReference type="PROSITE" id="PS00022">
    <property type="entry name" value="EGF_1"/>
    <property type="match status" value="3"/>
</dbReference>
<evidence type="ECO:0000313" key="24">
    <source>
        <dbReference type="EMBL" id="EDO39230.1"/>
    </source>
</evidence>
<feature type="domain" description="EGF-like" evidence="22">
    <location>
        <begin position="4097"/>
        <end position="4132"/>
    </location>
</feature>
<dbReference type="GO" id="GO:0005912">
    <property type="term" value="C:adherens junction"/>
    <property type="evidence" value="ECO:0000318"/>
    <property type="project" value="GO_Central"/>
</dbReference>
<evidence type="ECO:0000256" key="20">
    <source>
        <dbReference type="SAM" id="SignalP"/>
    </source>
</evidence>
<dbReference type="InterPro" id="IPR013320">
    <property type="entry name" value="ConA-like_dom_sf"/>
</dbReference>
<feature type="transmembrane region" description="Helical" evidence="19">
    <location>
        <begin position="4147"/>
        <end position="4172"/>
    </location>
</feature>
<dbReference type="Gene3D" id="4.10.900.10">
    <property type="entry name" value="TCF3-CBD (Catenin binding domain)"/>
    <property type="match status" value="1"/>
</dbReference>
<feature type="domain" description="Cadherin" evidence="23">
    <location>
        <begin position="590"/>
        <end position="690"/>
    </location>
</feature>
<feature type="domain" description="Cadherin" evidence="23">
    <location>
        <begin position="369"/>
        <end position="478"/>
    </location>
</feature>
<feature type="disulfide bond" evidence="15">
    <location>
        <begin position="3841"/>
        <end position="3850"/>
    </location>
</feature>
<evidence type="ECO:0000256" key="16">
    <source>
        <dbReference type="RuleBase" id="RU003318"/>
    </source>
</evidence>
<dbReference type="eggNOG" id="KOG3594">
    <property type="taxonomic scope" value="Eukaryota"/>
</dbReference>
<evidence type="ECO:0000256" key="18">
    <source>
        <dbReference type="SAM" id="MobiDB-lite"/>
    </source>
</evidence>
<keyword evidence="13" id="KW-0325">Glycoprotein</keyword>
<feature type="region of interest" description="Disordered" evidence="18">
    <location>
        <begin position="4230"/>
        <end position="4255"/>
    </location>
</feature>
<dbReference type="CDD" id="cd00054">
    <property type="entry name" value="EGF_CA"/>
    <property type="match status" value="2"/>
</dbReference>
<evidence type="ECO:0000256" key="13">
    <source>
        <dbReference type="ARBA" id="ARBA00023180"/>
    </source>
</evidence>
<feature type="domain" description="Cadherin" evidence="23">
    <location>
        <begin position="790"/>
        <end position="901"/>
    </location>
</feature>
<name>A7SAP5_NEMVE</name>
<feature type="domain" description="Cadherin" evidence="23">
    <location>
        <begin position="3209"/>
        <end position="3320"/>
    </location>
</feature>
<feature type="disulfide bond" evidence="15">
    <location>
        <begin position="4122"/>
        <end position="4131"/>
    </location>
</feature>
<dbReference type="PROSITE" id="PS01186">
    <property type="entry name" value="EGF_2"/>
    <property type="match status" value="3"/>
</dbReference>
<dbReference type="InParanoid" id="A7SAP5"/>
<evidence type="ECO:0000259" key="22">
    <source>
        <dbReference type="PROSITE" id="PS50026"/>
    </source>
</evidence>
<feature type="domain" description="Cadherin" evidence="23">
    <location>
        <begin position="2673"/>
        <end position="2776"/>
    </location>
</feature>